<reference evidence="2" key="1">
    <citation type="journal article" date="2020" name="Stud. Mycol.">
        <title>101 Dothideomycetes genomes: a test case for predicting lifestyles and emergence of pathogens.</title>
        <authorList>
            <person name="Haridas S."/>
            <person name="Albert R."/>
            <person name="Binder M."/>
            <person name="Bloem J."/>
            <person name="Labutti K."/>
            <person name="Salamov A."/>
            <person name="Andreopoulos B."/>
            <person name="Baker S."/>
            <person name="Barry K."/>
            <person name="Bills G."/>
            <person name="Bluhm B."/>
            <person name="Cannon C."/>
            <person name="Castanera R."/>
            <person name="Culley D."/>
            <person name="Daum C."/>
            <person name="Ezra D."/>
            <person name="Gonzalez J."/>
            <person name="Henrissat B."/>
            <person name="Kuo A."/>
            <person name="Liang C."/>
            <person name="Lipzen A."/>
            <person name="Lutzoni F."/>
            <person name="Magnuson J."/>
            <person name="Mondo S."/>
            <person name="Nolan M."/>
            <person name="Ohm R."/>
            <person name="Pangilinan J."/>
            <person name="Park H.-J."/>
            <person name="Ramirez L."/>
            <person name="Alfaro M."/>
            <person name="Sun H."/>
            <person name="Tritt A."/>
            <person name="Yoshinaga Y."/>
            <person name="Zwiers L.-H."/>
            <person name="Turgeon B."/>
            <person name="Goodwin S."/>
            <person name="Spatafora J."/>
            <person name="Crous P."/>
            <person name="Grigoriev I."/>
        </authorList>
    </citation>
    <scope>NUCLEOTIDE SEQUENCE</scope>
    <source>
        <strain evidence="2">HMLAC05119</strain>
    </source>
</reference>
<evidence type="ECO:0000313" key="2">
    <source>
        <dbReference type="EMBL" id="KAF1911817.1"/>
    </source>
</evidence>
<sequence length="167" mass="18656">MRASRSYQYTVRARVQATQISYEQTRVPNPQSHIRIPISSTTCPPQSFAASNVMFHLVHISISPALPLPVPAKHKSQNLPRRISSSVSTCSAIPHLSPRPRHTARRSRKVDLRYSPEARTKTMRIRNTSHGQHQDPCTHVFISVLFFPPPTASAGDAPTMCTCCMET</sequence>
<dbReference type="EMBL" id="ML979142">
    <property type="protein sequence ID" value="KAF1911817.1"/>
    <property type="molecule type" value="Genomic_DNA"/>
</dbReference>
<dbReference type="Proteomes" id="UP000800096">
    <property type="component" value="Unassembled WGS sequence"/>
</dbReference>
<accession>A0A6A5QC01</accession>
<proteinExistence type="predicted"/>
<keyword evidence="3" id="KW-1185">Reference proteome</keyword>
<gene>
    <name evidence="2" type="ORF">BDU57DRAFT_87288</name>
</gene>
<dbReference type="AlphaFoldDB" id="A0A6A5QC01"/>
<feature type="compositionally biased region" description="Basic residues" evidence="1">
    <location>
        <begin position="98"/>
        <end position="108"/>
    </location>
</feature>
<feature type="region of interest" description="Disordered" evidence="1">
    <location>
        <begin position="91"/>
        <end position="110"/>
    </location>
</feature>
<evidence type="ECO:0000313" key="3">
    <source>
        <dbReference type="Proteomes" id="UP000800096"/>
    </source>
</evidence>
<name>A0A6A5QC01_AMPQU</name>
<evidence type="ECO:0000256" key="1">
    <source>
        <dbReference type="SAM" id="MobiDB-lite"/>
    </source>
</evidence>
<organism evidence="2 3">
    <name type="scientific">Ampelomyces quisqualis</name>
    <name type="common">Powdery mildew agent</name>
    <dbReference type="NCBI Taxonomy" id="50730"/>
    <lineage>
        <taxon>Eukaryota</taxon>
        <taxon>Fungi</taxon>
        <taxon>Dikarya</taxon>
        <taxon>Ascomycota</taxon>
        <taxon>Pezizomycotina</taxon>
        <taxon>Dothideomycetes</taxon>
        <taxon>Pleosporomycetidae</taxon>
        <taxon>Pleosporales</taxon>
        <taxon>Pleosporineae</taxon>
        <taxon>Phaeosphaeriaceae</taxon>
        <taxon>Ampelomyces</taxon>
    </lineage>
</organism>
<protein>
    <submittedName>
        <fullName evidence="2">Uncharacterized protein</fullName>
    </submittedName>
</protein>